<accession>A8MJS0</accession>
<gene>
    <name evidence="7" type="primary">flgK</name>
    <name evidence="11" type="ordered locus">Clos_2521</name>
</gene>
<name>A8MJS0_ALKOO</name>
<dbReference type="eggNOG" id="COG1256">
    <property type="taxonomic scope" value="Bacteria"/>
</dbReference>
<dbReference type="InterPro" id="IPR001444">
    <property type="entry name" value="Flag_bb_rod_N"/>
</dbReference>
<evidence type="ECO:0000259" key="9">
    <source>
        <dbReference type="Pfam" id="PF06429"/>
    </source>
</evidence>
<evidence type="ECO:0000313" key="11">
    <source>
        <dbReference type="EMBL" id="ABW20052.1"/>
    </source>
</evidence>
<keyword evidence="6 7" id="KW-0975">Bacterial flagellum</keyword>
<dbReference type="NCBIfam" id="TIGR02492">
    <property type="entry name" value="flgK_ends"/>
    <property type="match status" value="1"/>
</dbReference>
<organism evidence="11 12">
    <name type="scientific">Alkaliphilus oremlandii (strain OhILAs)</name>
    <name type="common">Clostridium oremlandii (strain OhILAs)</name>
    <dbReference type="NCBI Taxonomy" id="350688"/>
    <lineage>
        <taxon>Bacteria</taxon>
        <taxon>Bacillati</taxon>
        <taxon>Bacillota</taxon>
        <taxon>Clostridia</taxon>
        <taxon>Peptostreptococcales</taxon>
        <taxon>Natronincolaceae</taxon>
        <taxon>Alkaliphilus</taxon>
    </lineage>
</organism>
<protein>
    <recommendedName>
        <fullName evidence="4 7">Flagellar hook-associated protein 1</fullName>
        <shortName evidence="7">HAP1</shortName>
    </recommendedName>
</protein>
<sequence length="522" mass="57768">MRSTFTGFTTAKSGLFASQRALDITGHNLANVNTKGYSRQRLEQVQSTPLKLAGGQGMLGTGVDTTAIHQLRNEFLDYKYRDEATAFGYWDAKADGLAFIESIMNEPSDTGITKVIDQMFESFHELSKNPNNITTRALVRQRATTFTNSVNHTYNQLEKMVVDYNFEVQSMVKSINTYGEQIARLNDQILRFEVDGSNANDLRDQRNVLIDELSKIVDIDVMEVTNPSTLGHKQMVIKVGGKPLVYHNDFTGLEAKQNLKKPFDGMDKSIHIYDIEWADGTSFYKSENVDTDVDKIGGELGAILTMRDGKDGKNKGVPHYINELNKFVKVFANRINEIHLKGYGLDGEAGRAFFTAKGISTPTGAATKDADGRVTSVDATVAGLGNINASNIRISLDIEDPNNIAASKEKNLLPNDGSIMLDIVNLRHDQGMFTEGKPEDFIKSLIGTLGVEKEEAGRNADNQAVLLNEIDKKRMSISGVSEDEELANMVKFQHAYNASARMMTTIDEMLDVLINRIGIVGR</sequence>
<dbReference type="PANTHER" id="PTHR30033:SF1">
    <property type="entry name" value="FLAGELLAR HOOK-ASSOCIATED PROTEIN 1"/>
    <property type="match status" value="1"/>
</dbReference>
<evidence type="ECO:0000259" key="10">
    <source>
        <dbReference type="Pfam" id="PF22638"/>
    </source>
</evidence>
<dbReference type="AlphaFoldDB" id="A8MJS0"/>
<dbReference type="PRINTS" id="PR01005">
    <property type="entry name" value="FLGHOOKAP1"/>
</dbReference>
<evidence type="ECO:0000256" key="6">
    <source>
        <dbReference type="ARBA" id="ARBA00023143"/>
    </source>
</evidence>
<feature type="domain" description="Flagellar hook-associated protein FlgK helical" evidence="10">
    <location>
        <begin position="100"/>
        <end position="354"/>
    </location>
</feature>
<evidence type="ECO:0000256" key="4">
    <source>
        <dbReference type="ARBA" id="ARBA00016244"/>
    </source>
</evidence>
<keyword evidence="11" id="KW-0966">Cell projection</keyword>
<dbReference type="SUPFAM" id="SSF64518">
    <property type="entry name" value="Phase 1 flagellin"/>
    <property type="match status" value="1"/>
</dbReference>
<reference evidence="12" key="1">
    <citation type="submission" date="2007-10" db="EMBL/GenBank/DDBJ databases">
        <title>Complete genome of Alkaliphilus oremlandii OhILAs.</title>
        <authorList>
            <person name="Copeland A."/>
            <person name="Lucas S."/>
            <person name="Lapidus A."/>
            <person name="Barry K."/>
            <person name="Detter J.C."/>
            <person name="Glavina del Rio T."/>
            <person name="Hammon N."/>
            <person name="Israni S."/>
            <person name="Dalin E."/>
            <person name="Tice H."/>
            <person name="Pitluck S."/>
            <person name="Chain P."/>
            <person name="Malfatti S."/>
            <person name="Shin M."/>
            <person name="Vergez L."/>
            <person name="Schmutz J."/>
            <person name="Larimer F."/>
            <person name="Land M."/>
            <person name="Hauser L."/>
            <person name="Kyrpides N."/>
            <person name="Mikhailova N."/>
            <person name="Stolz J.F."/>
            <person name="Dawson A."/>
            <person name="Fisher E."/>
            <person name="Crable B."/>
            <person name="Perera E."/>
            <person name="Lisak J."/>
            <person name="Ranganathan M."/>
            <person name="Basu P."/>
            <person name="Richardson P."/>
        </authorList>
    </citation>
    <scope>NUCLEOTIDE SEQUENCE [LARGE SCALE GENOMIC DNA]</scope>
    <source>
        <strain evidence="12">OhILAs</strain>
    </source>
</reference>
<dbReference type="EMBL" id="CP000853">
    <property type="protein sequence ID" value="ABW20052.1"/>
    <property type="molecule type" value="Genomic_DNA"/>
</dbReference>
<dbReference type="InterPro" id="IPR010930">
    <property type="entry name" value="Flg_bb/hook_C_dom"/>
</dbReference>
<evidence type="ECO:0000259" key="8">
    <source>
        <dbReference type="Pfam" id="PF00460"/>
    </source>
</evidence>
<feature type="domain" description="Flagellar basal body rod protein N-terminal" evidence="8">
    <location>
        <begin position="10"/>
        <end position="37"/>
    </location>
</feature>
<feature type="domain" description="Flagellar basal-body/hook protein C-terminal" evidence="9">
    <location>
        <begin position="475"/>
        <end position="515"/>
    </location>
</feature>
<dbReference type="RefSeq" id="WP_012160359.1">
    <property type="nucleotide sequence ID" value="NC_009922.1"/>
</dbReference>
<dbReference type="STRING" id="350688.Clos_2521"/>
<dbReference type="Proteomes" id="UP000000269">
    <property type="component" value="Chromosome"/>
</dbReference>
<comment type="subcellular location">
    <subcellularLocation>
        <location evidence="1 7">Bacterial flagellum</location>
    </subcellularLocation>
    <subcellularLocation>
        <location evidence="2 7">Secreted</location>
    </subcellularLocation>
</comment>
<dbReference type="GO" id="GO:0005198">
    <property type="term" value="F:structural molecule activity"/>
    <property type="evidence" value="ECO:0007669"/>
    <property type="project" value="UniProtKB-UniRule"/>
</dbReference>
<evidence type="ECO:0000313" key="12">
    <source>
        <dbReference type="Proteomes" id="UP000000269"/>
    </source>
</evidence>
<evidence type="ECO:0000256" key="1">
    <source>
        <dbReference type="ARBA" id="ARBA00004365"/>
    </source>
</evidence>
<dbReference type="PANTHER" id="PTHR30033">
    <property type="entry name" value="FLAGELLAR HOOK-ASSOCIATED PROTEIN 1"/>
    <property type="match status" value="1"/>
</dbReference>
<dbReference type="Pfam" id="PF22638">
    <property type="entry name" value="FlgK_D1"/>
    <property type="match status" value="1"/>
</dbReference>
<dbReference type="GO" id="GO:0005576">
    <property type="term" value="C:extracellular region"/>
    <property type="evidence" value="ECO:0007669"/>
    <property type="project" value="UniProtKB-SubCell"/>
</dbReference>
<evidence type="ECO:0000256" key="2">
    <source>
        <dbReference type="ARBA" id="ARBA00004613"/>
    </source>
</evidence>
<dbReference type="HOGENOM" id="CLU_012762_1_1_9"/>
<dbReference type="InterPro" id="IPR002371">
    <property type="entry name" value="FlgK"/>
</dbReference>
<dbReference type="KEGG" id="aoe:Clos_2521"/>
<keyword evidence="11" id="KW-0282">Flagellum</keyword>
<keyword evidence="12" id="KW-1185">Reference proteome</keyword>
<evidence type="ECO:0000256" key="3">
    <source>
        <dbReference type="ARBA" id="ARBA00009677"/>
    </source>
</evidence>
<dbReference type="GO" id="GO:0009424">
    <property type="term" value="C:bacterial-type flagellum hook"/>
    <property type="evidence" value="ECO:0007669"/>
    <property type="project" value="UniProtKB-UniRule"/>
</dbReference>
<keyword evidence="11" id="KW-0969">Cilium</keyword>
<proteinExistence type="inferred from homology"/>
<dbReference type="GO" id="GO:0044780">
    <property type="term" value="P:bacterial-type flagellum assembly"/>
    <property type="evidence" value="ECO:0007669"/>
    <property type="project" value="InterPro"/>
</dbReference>
<dbReference type="OrthoDB" id="9802553at2"/>
<dbReference type="Pfam" id="PF00460">
    <property type="entry name" value="Flg_bb_rod"/>
    <property type="match status" value="1"/>
</dbReference>
<evidence type="ECO:0000256" key="5">
    <source>
        <dbReference type="ARBA" id="ARBA00022525"/>
    </source>
</evidence>
<comment type="similarity">
    <text evidence="3 7">Belongs to the flagella basal body rod proteins family.</text>
</comment>
<keyword evidence="5 7" id="KW-0964">Secreted</keyword>
<dbReference type="Pfam" id="PF06429">
    <property type="entry name" value="Flg_bbr_C"/>
    <property type="match status" value="1"/>
</dbReference>
<evidence type="ECO:0000256" key="7">
    <source>
        <dbReference type="RuleBase" id="RU362065"/>
    </source>
</evidence>
<dbReference type="InterPro" id="IPR053927">
    <property type="entry name" value="FlgK_helical"/>
</dbReference>